<evidence type="ECO:0000256" key="1">
    <source>
        <dbReference type="ARBA" id="ARBA00004123"/>
    </source>
</evidence>
<feature type="compositionally biased region" description="Basic residues" evidence="4">
    <location>
        <begin position="108"/>
        <end position="123"/>
    </location>
</feature>
<dbReference type="InterPro" id="IPR031307">
    <property type="entry name" value="Ninja_fam"/>
</dbReference>
<feature type="compositionally biased region" description="Polar residues" evidence="4">
    <location>
        <begin position="247"/>
        <end position="262"/>
    </location>
</feature>
<feature type="region of interest" description="Disordered" evidence="4">
    <location>
        <begin position="234"/>
        <end position="292"/>
    </location>
</feature>
<evidence type="ECO:0000313" key="6">
    <source>
        <dbReference type="EMBL" id="CAK9874076.1"/>
    </source>
</evidence>
<evidence type="ECO:0000313" key="7">
    <source>
        <dbReference type="Proteomes" id="UP001497522"/>
    </source>
</evidence>
<dbReference type="EMBL" id="OZ023705">
    <property type="protein sequence ID" value="CAK9874076.1"/>
    <property type="molecule type" value="Genomic_DNA"/>
</dbReference>
<accession>A0ABP1BFI3</accession>
<comment type="subcellular location">
    <subcellularLocation>
        <location evidence="1">Nucleus</location>
    </subcellularLocation>
</comment>
<dbReference type="PANTHER" id="PTHR31413:SF12">
    <property type="entry name" value="AFP HOMOLOG 2"/>
    <property type="match status" value="1"/>
</dbReference>
<evidence type="ECO:0000259" key="5">
    <source>
        <dbReference type="Pfam" id="PF16135"/>
    </source>
</evidence>
<evidence type="ECO:0000256" key="4">
    <source>
        <dbReference type="SAM" id="MobiDB-lite"/>
    </source>
</evidence>
<dbReference type="InterPro" id="IPR032308">
    <property type="entry name" value="TDBD"/>
</dbReference>
<keyword evidence="7" id="KW-1185">Reference proteome</keyword>
<feature type="domain" description="Tify" evidence="5">
    <location>
        <begin position="340"/>
        <end position="372"/>
    </location>
</feature>
<protein>
    <recommendedName>
        <fullName evidence="5">Tify domain-containing protein</fullName>
    </recommendedName>
</protein>
<evidence type="ECO:0000256" key="2">
    <source>
        <dbReference type="ARBA" id="ARBA00006081"/>
    </source>
</evidence>
<dbReference type="PANTHER" id="PTHR31413">
    <property type="entry name" value="AFP HOMOLOG 2"/>
    <property type="match status" value="1"/>
</dbReference>
<reference evidence="6" key="1">
    <citation type="submission" date="2024-03" db="EMBL/GenBank/DDBJ databases">
        <authorList>
            <consortium name="ELIXIR-Norway"/>
            <consortium name="Elixir Norway"/>
        </authorList>
    </citation>
    <scope>NUCLEOTIDE SEQUENCE</scope>
</reference>
<feature type="region of interest" description="Disordered" evidence="4">
    <location>
        <begin position="99"/>
        <end position="216"/>
    </location>
</feature>
<keyword evidence="3" id="KW-0539">Nucleus</keyword>
<sequence length="389" mass="41318">MPKYITIGLFETSKTLKKTFARSLQDLLKQYDLIKKIFDYVKYEVANLNTMTIALKSIKSSTSVPPSNGDLARSDSDLSKNVTMADQQQRQAAMLQQKQQELVEQQRKHAQTQKRQEARKKRKMLIEGQKQMKKAKKEDERPTLSGALPPGSTNGKPPPSGNPPNQLRRANSSQPPSPPVSSPLESQDAGGAHIQGSRLVSNNGLKVPVSQGGGTMTRLERAGSRVPAMSADEAGTLVSGRPGTPGDSAQSGITATTRSASSMDEDKAFHPTGVWQQGSLPSLDGLAGEEASSLRPGFAAGQHFGGTGSPPDLPWVTCNGTGPSGKTISGVLYRVEKGQVKIVCACHGRHMSPAEFVQHAGGGEMSNPEKAIVVGPFTIPTQTAASAQA</sequence>
<organism evidence="6 7">
    <name type="scientific">Sphagnum jensenii</name>
    <dbReference type="NCBI Taxonomy" id="128206"/>
    <lineage>
        <taxon>Eukaryota</taxon>
        <taxon>Viridiplantae</taxon>
        <taxon>Streptophyta</taxon>
        <taxon>Embryophyta</taxon>
        <taxon>Bryophyta</taxon>
        <taxon>Sphagnophytina</taxon>
        <taxon>Sphagnopsida</taxon>
        <taxon>Sphagnales</taxon>
        <taxon>Sphagnaceae</taxon>
        <taxon>Sphagnum</taxon>
    </lineage>
</organism>
<evidence type="ECO:0000256" key="3">
    <source>
        <dbReference type="ARBA" id="ARBA00023242"/>
    </source>
</evidence>
<proteinExistence type="inferred from homology"/>
<gene>
    <name evidence="6" type="ORF">CSSPJE1EN2_LOCUS16517</name>
</gene>
<comment type="similarity">
    <text evidence="2">Belongs to the Ninja family.</text>
</comment>
<dbReference type="Proteomes" id="UP001497522">
    <property type="component" value="Chromosome 4"/>
</dbReference>
<name>A0ABP1BFI3_9BRYO</name>
<dbReference type="Pfam" id="PF16135">
    <property type="entry name" value="TDBD"/>
    <property type="match status" value="1"/>
</dbReference>